<sequence>MTLEEIKLQREMRGLVIAFLLASVCADFTTQIPSLTNFFQATNRSNWTNCQGWFGSDNPCDGSWYGIACQMAPAPFSYLGMVANLSLSDNNLVRQLLQEAILSQVLIPERERDSCIIAQPYRLFSSNPMITPSASSDKKSSFLPAPINSVDNIFIYNSAEQRSTPPPTTAESSKKFQTMGYLVLNSPRPNLGRAFLHKLGKL</sequence>
<dbReference type="EMBL" id="MDYQ01000217">
    <property type="protein sequence ID" value="PRP78554.1"/>
    <property type="molecule type" value="Genomic_DNA"/>
</dbReference>
<protein>
    <recommendedName>
        <fullName evidence="3">Leucine-rich repeat-containing N-terminal plant-type domain-containing protein</fullName>
    </recommendedName>
</protein>
<reference evidence="1 2" key="1">
    <citation type="journal article" date="2018" name="Genome Biol. Evol.">
        <title>Multiple Roots of Fruiting Body Formation in Amoebozoa.</title>
        <authorList>
            <person name="Hillmann F."/>
            <person name="Forbes G."/>
            <person name="Novohradska S."/>
            <person name="Ferling I."/>
            <person name="Riege K."/>
            <person name="Groth M."/>
            <person name="Westermann M."/>
            <person name="Marz M."/>
            <person name="Spaller T."/>
            <person name="Winckler T."/>
            <person name="Schaap P."/>
            <person name="Glockner G."/>
        </authorList>
    </citation>
    <scope>NUCLEOTIDE SEQUENCE [LARGE SCALE GENOMIC DNA]</scope>
    <source>
        <strain evidence="1 2">Jena</strain>
    </source>
</reference>
<evidence type="ECO:0000313" key="2">
    <source>
        <dbReference type="Proteomes" id="UP000241769"/>
    </source>
</evidence>
<evidence type="ECO:0008006" key="3">
    <source>
        <dbReference type="Google" id="ProtNLM"/>
    </source>
</evidence>
<organism evidence="1 2">
    <name type="scientific">Planoprotostelium fungivorum</name>
    <dbReference type="NCBI Taxonomy" id="1890364"/>
    <lineage>
        <taxon>Eukaryota</taxon>
        <taxon>Amoebozoa</taxon>
        <taxon>Evosea</taxon>
        <taxon>Variosea</taxon>
        <taxon>Cavosteliida</taxon>
        <taxon>Cavosteliaceae</taxon>
        <taxon>Planoprotostelium</taxon>
    </lineage>
</organism>
<accession>A0A2P6N3N3</accession>
<comment type="caution">
    <text evidence="1">The sequence shown here is derived from an EMBL/GenBank/DDBJ whole genome shotgun (WGS) entry which is preliminary data.</text>
</comment>
<dbReference type="Proteomes" id="UP000241769">
    <property type="component" value="Unassembled WGS sequence"/>
</dbReference>
<keyword evidence="2" id="KW-1185">Reference proteome</keyword>
<dbReference type="AlphaFoldDB" id="A0A2P6N3N3"/>
<name>A0A2P6N3N3_9EUKA</name>
<gene>
    <name evidence="1" type="ORF">PROFUN_13611</name>
</gene>
<proteinExistence type="predicted"/>
<evidence type="ECO:0000313" key="1">
    <source>
        <dbReference type="EMBL" id="PRP78554.1"/>
    </source>
</evidence>
<dbReference type="InParanoid" id="A0A2P6N3N3"/>